<dbReference type="InterPro" id="IPR007698">
    <property type="entry name" value="AlaDH/PNT_NAD(H)-bd"/>
</dbReference>
<feature type="binding site" evidence="10">
    <location>
        <position position="132"/>
    </location>
    <ligand>
        <name>NAD(+)</name>
        <dbReference type="ChEBI" id="CHEBI:57540"/>
    </ligand>
</feature>
<organism evidence="13 14">
    <name type="scientific">Methylobacter tundripaludum</name>
    <dbReference type="NCBI Taxonomy" id="173365"/>
    <lineage>
        <taxon>Bacteria</taxon>
        <taxon>Pseudomonadati</taxon>
        <taxon>Pseudomonadota</taxon>
        <taxon>Gammaproteobacteria</taxon>
        <taxon>Methylococcales</taxon>
        <taxon>Methylococcaceae</taxon>
        <taxon>Methylobacter</taxon>
    </lineage>
</organism>
<dbReference type="GO" id="GO:0000166">
    <property type="term" value="F:nucleotide binding"/>
    <property type="evidence" value="ECO:0007669"/>
    <property type="project" value="UniProtKB-KW"/>
</dbReference>
<comment type="pathway">
    <text evidence="1">Amino-acid degradation; L-alanine degradation via dehydrogenase pathway; NH(3) and pyruvate from L-alanine: step 1/1.</text>
</comment>
<comment type="function">
    <text evidence="6">May play a role in cell wall synthesis as L-alanine is an important constituent of the peptidoglycan layer.</text>
</comment>
<evidence type="ECO:0000256" key="5">
    <source>
        <dbReference type="ARBA" id="ARBA00049277"/>
    </source>
</evidence>
<evidence type="ECO:0000259" key="11">
    <source>
        <dbReference type="SMART" id="SM01002"/>
    </source>
</evidence>
<dbReference type="PIRSF" id="PIRSF000183">
    <property type="entry name" value="Alanine_dh"/>
    <property type="match status" value="1"/>
</dbReference>
<dbReference type="Pfam" id="PF01262">
    <property type="entry name" value="AlaDh_PNT_C"/>
    <property type="match status" value="1"/>
</dbReference>
<evidence type="ECO:0000313" key="14">
    <source>
        <dbReference type="Proteomes" id="UP000238071"/>
    </source>
</evidence>
<dbReference type="InterPro" id="IPR036291">
    <property type="entry name" value="NAD(P)-bd_dom_sf"/>
</dbReference>
<name>A0A2S6GXX0_9GAMM</name>
<protein>
    <recommendedName>
        <fullName evidence="7">Alanine dehydrogenase</fullName>
        <ecNumber evidence="7">1.4.1.1</ecNumber>
    </recommendedName>
</protein>
<feature type="binding site" evidence="10">
    <location>
        <position position="218"/>
    </location>
    <ligand>
        <name>NAD(+)</name>
        <dbReference type="ChEBI" id="CHEBI:57540"/>
    </ligand>
</feature>
<feature type="binding site" evidence="10">
    <location>
        <begin position="296"/>
        <end position="299"/>
    </location>
    <ligand>
        <name>NAD(+)</name>
        <dbReference type="ChEBI" id="CHEBI:57540"/>
    </ligand>
</feature>
<dbReference type="SUPFAM" id="SSF52283">
    <property type="entry name" value="Formate/glycerate dehydrogenase catalytic domain-like"/>
    <property type="match status" value="1"/>
</dbReference>
<feature type="domain" description="Alanine dehydrogenase/pyridine nucleotide transhydrogenase N-terminal" evidence="12">
    <location>
        <begin position="4"/>
        <end position="135"/>
    </location>
</feature>
<dbReference type="AlphaFoldDB" id="A0A2S6GXX0"/>
<dbReference type="CDD" id="cd05305">
    <property type="entry name" value="L-AlaDH"/>
    <property type="match status" value="1"/>
</dbReference>
<feature type="binding site" evidence="10">
    <location>
        <begin position="265"/>
        <end position="268"/>
    </location>
    <ligand>
        <name>NAD(+)</name>
        <dbReference type="ChEBI" id="CHEBI:57540"/>
    </ligand>
</feature>
<gene>
    <name evidence="13" type="ORF">B0F88_109164</name>
</gene>
<dbReference type="PANTHER" id="PTHR42795:SF1">
    <property type="entry name" value="ALANINE DEHYDROGENASE"/>
    <property type="match status" value="1"/>
</dbReference>
<dbReference type="EMBL" id="PTIY01000009">
    <property type="protein sequence ID" value="PPK70063.1"/>
    <property type="molecule type" value="Genomic_DNA"/>
</dbReference>
<evidence type="ECO:0000256" key="3">
    <source>
        <dbReference type="ARBA" id="ARBA00023002"/>
    </source>
</evidence>
<dbReference type="GO" id="GO:0005886">
    <property type="term" value="C:plasma membrane"/>
    <property type="evidence" value="ECO:0007669"/>
    <property type="project" value="TreeGrafter"/>
</dbReference>
<dbReference type="InterPro" id="IPR008141">
    <property type="entry name" value="Ala_DH"/>
</dbReference>
<sequence length="368" mass="39146">MKIGVPKEIKDQEGRVAITPDGVRHLIQKGHQVLIEIDAGLGSGFSNEQYQQAGAQLVSASAAWAVDLVVKVKEPLESEYSYLDRQMIFTYFHLAGVTPSLTQELLKKGTAAIAYETLEDEQGRLPLLAPMSAVAGNMAALMGGYYLAEFNQGRGVQLGKVLGKRHGKVVIIGDGVVGQHAAQVAGGMGADVFVAGIDQAHMQQIKTASLPDVEFFLSTPENIGEHVKDADLVVGAVLVHGAKAPKIITEDMIKSMAKGTVVVDVSIDQGGCIATSKPTSHTNPVFIKHDVIHYCVTNMPGAYPRTSTIALSDATLPYVLKIADAGKGALMTDKTLAKAINTCDGKITCKAVAESLDMLDNYQSIDKF</sequence>
<dbReference type="FunFam" id="3.40.50.720:FF:000433">
    <property type="entry name" value="Alanine dehydrogenase 1"/>
    <property type="match status" value="1"/>
</dbReference>
<comment type="similarity">
    <text evidence="2 7">Belongs to the AlaDH/PNT family.</text>
</comment>
<dbReference type="SMART" id="SM01003">
    <property type="entry name" value="AlaDh_PNT_N"/>
    <property type="match status" value="1"/>
</dbReference>
<dbReference type="SMART" id="SM01002">
    <property type="entry name" value="AlaDh_PNT_C"/>
    <property type="match status" value="1"/>
</dbReference>
<evidence type="ECO:0000256" key="4">
    <source>
        <dbReference type="ARBA" id="ARBA00023027"/>
    </source>
</evidence>
<evidence type="ECO:0000256" key="10">
    <source>
        <dbReference type="PIRSR" id="PIRSR000183-3"/>
    </source>
</evidence>
<accession>A0A2S6GXX0</accession>
<dbReference type="OrthoDB" id="9804592at2"/>
<keyword evidence="4 7" id="KW-0520">NAD</keyword>
<evidence type="ECO:0000313" key="13">
    <source>
        <dbReference type="EMBL" id="PPK70063.1"/>
    </source>
</evidence>
<dbReference type="RefSeq" id="WP_104424224.1">
    <property type="nucleotide sequence ID" value="NZ_PTIY01000009.1"/>
</dbReference>
<dbReference type="GO" id="GO:0042853">
    <property type="term" value="P:L-alanine catabolic process"/>
    <property type="evidence" value="ECO:0007669"/>
    <property type="project" value="InterPro"/>
</dbReference>
<keyword evidence="3 7" id="KW-0560">Oxidoreductase</keyword>
<feature type="binding site" evidence="10">
    <location>
        <begin position="237"/>
        <end position="238"/>
    </location>
    <ligand>
        <name>NAD(+)</name>
        <dbReference type="ChEBI" id="CHEBI:57540"/>
    </ligand>
</feature>
<comment type="caution">
    <text evidence="13">The sequence shown here is derived from an EMBL/GenBank/DDBJ whole genome shotgun (WGS) entry which is preliminary data.</text>
</comment>
<evidence type="ECO:0000259" key="12">
    <source>
        <dbReference type="SMART" id="SM01003"/>
    </source>
</evidence>
<reference evidence="13 14" key="1">
    <citation type="submission" date="2018-02" db="EMBL/GenBank/DDBJ databases">
        <title>Subsurface microbial communities from deep shales in Ohio and West Virginia, USA.</title>
        <authorList>
            <person name="Wrighton K."/>
        </authorList>
    </citation>
    <scope>NUCLEOTIDE SEQUENCE [LARGE SCALE GENOMIC DNA]</scope>
    <source>
        <strain evidence="13 14">OWC-G53F</strain>
    </source>
</reference>
<evidence type="ECO:0000256" key="6">
    <source>
        <dbReference type="ARBA" id="ARBA00056662"/>
    </source>
</evidence>
<dbReference type="PANTHER" id="PTHR42795">
    <property type="entry name" value="ALANINE DEHYDROGENASE"/>
    <property type="match status" value="1"/>
</dbReference>
<feature type="active site" description="Proton donor/acceptor" evidence="8">
    <location>
        <position position="268"/>
    </location>
</feature>
<dbReference type="GO" id="GO:0000286">
    <property type="term" value="F:alanine dehydrogenase activity"/>
    <property type="evidence" value="ECO:0007669"/>
    <property type="project" value="UniProtKB-UniRule"/>
</dbReference>
<dbReference type="Gene3D" id="3.40.50.720">
    <property type="entry name" value="NAD(P)-binding Rossmann-like Domain"/>
    <property type="match status" value="2"/>
</dbReference>
<dbReference type="Pfam" id="PF05222">
    <property type="entry name" value="AlaDh_PNT_N"/>
    <property type="match status" value="1"/>
</dbReference>
<comment type="catalytic activity">
    <reaction evidence="5 7">
        <text>L-alanine + NAD(+) + H2O = pyruvate + NH4(+) + NADH + H(+)</text>
        <dbReference type="Rhea" id="RHEA:18405"/>
        <dbReference type="ChEBI" id="CHEBI:15361"/>
        <dbReference type="ChEBI" id="CHEBI:15377"/>
        <dbReference type="ChEBI" id="CHEBI:15378"/>
        <dbReference type="ChEBI" id="CHEBI:28938"/>
        <dbReference type="ChEBI" id="CHEBI:57540"/>
        <dbReference type="ChEBI" id="CHEBI:57945"/>
        <dbReference type="ChEBI" id="CHEBI:57972"/>
        <dbReference type="EC" id="1.4.1.1"/>
    </reaction>
</comment>
<dbReference type="NCBIfam" id="TIGR00518">
    <property type="entry name" value="alaDH"/>
    <property type="match status" value="1"/>
</dbReference>
<feature type="binding site" evidence="9">
    <location>
        <position position="15"/>
    </location>
    <ligand>
        <name>substrate</name>
    </ligand>
</feature>
<evidence type="ECO:0000256" key="1">
    <source>
        <dbReference type="ARBA" id="ARBA00005206"/>
    </source>
</evidence>
<dbReference type="SUPFAM" id="SSF51735">
    <property type="entry name" value="NAD(P)-binding Rossmann-fold domains"/>
    <property type="match status" value="1"/>
</dbReference>
<proteinExistence type="inferred from homology"/>
<evidence type="ECO:0000256" key="7">
    <source>
        <dbReference type="PIRNR" id="PIRNR000183"/>
    </source>
</evidence>
<feature type="active site" description="Proton donor/acceptor" evidence="8">
    <location>
        <position position="93"/>
    </location>
</feature>
<dbReference type="Proteomes" id="UP000238071">
    <property type="component" value="Unassembled WGS sequence"/>
</dbReference>
<keyword evidence="10" id="KW-0547">Nucleotide-binding</keyword>
<dbReference type="EC" id="1.4.1.1" evidence="7"/>
<feature type="binding site" evidence="9">
    <location>
        <position position="73"/>
    </location>
    <ligand>
        <name>substrate</name>
    </ligand>
</feature>
<evidence type="ECO:0000256" key="9">
    <source>
        <dbReference type="PIRSR" id="PIRSR000183-2"/>
    </source>
</evidence>
<evidence type="ECO:0000256" key="2">
    <source>
        <dbReference type="ARBA" id="ARBA00005689"/>
    </source>
</evidence>
<keyword evidence="14" id="KW-1185">Reference proteome</keyword>
<feature type="domain" description="Alanine dehydrogenase/pyridine nucleotide transhydrogenase NAD(H)-binding" evidence="11">
    <location>
        <begin position="147"/>
        <end position="295"/>
    </location>
</feature>
<dbReference type="InterPro" id="IPR007886">
    <property type="entry name" value="AlaDH/PNT_N"/>
</dbReference>
<evidence type="ECO:0000256" key="8">
    <source>
        <dbReference type="PIRSR" id="PIRSR000183-1"/>
    </source>
</evidence>